<evidence type="ECO:0000313" key="3">
    <source>
        <dbReference type="Proteomes" id="UP000320475"/>
    </source>
</evidence>
<dbReference type="OrthoDB" id="2175999at2759"/>
<organism evidence="2 3">
    <name type="scientific">Synchytrium endobioticum</name>
    <dbReference type="NCBI Taxonomy" id="286115"/>
    <lineage>
        <taxon>Eukaryota</taxon>
        <taxon>Fungi</taxon>
        <taxon>Fungi incertae sedis</taxon>
        <taxon>Chytridiomycota</taxon>
        <taxon>Chytridiomycota incertae sedis</taxon>
        <taxon>Chytridiomycetes</taxon>
        <taxon>Synchytriales</taxon>
        <taxon>Synchytriaceae</taxon>
        <taxon>Synchytrium</taxon>
    </lineage>
</organism>
<feature type="signal peptide" evidence="1">
    <location>
        <begin position="1"/>
        <end position="18"/>
    </location>
</feature>
<evidence type="ECO:0000313" key="2">
    <source>
        <dbReference type="EMBL" id="TPX38874.1"/>
    </source>
</evidence>
<proteinExistence type="predicted"/>
<gene>
    <name evidence="2" type="ORF">SeLEV6574_g07552</name>
</gene>
<dbReference type="VEuPathDB" id="FungiDB:SeMB42_g02845"/>
<dbReference type="Proteomes" id="UP000320475">
    <property type="component" value="Unassembled WGS sequence"/>
</dbReference>
<comment type="caution">
    <text evidence="2">The sequence shown here is derived from an EMBL/GenBank/DDBJ whole genome shotgun (WGS) entry which is preliminary data.</text>
</comment>
<sequence length="173" mass="20000">MLSQVVLALFVASSAVSASIGGDRGYKDGQYKNEMLVKEDSYVSDKGPRVYYDKDYDYDTEEKEDLVKVPYKLKGPKYDGHIRFPAEYAKYETRSEGPHVPEMKQRKIEGYVMEKPFVCPKYEKMVVVRVPAKCECESVEVMPKIVKAPEYKELPYDVKDYKEDGYGMHGKQY</sequence>
<name>A0A507CKP6_9FUNG</name>
<dbReference type="AlphaFoldDB" id="A0A507CKP6"/>
<reference evidence="2 3" key="1">
    <citation type="journal article" date="2019" name="Sci. Rep.">
        <title>Comparative genomics of chytrid fungi reveal insights into the obligate biotrophic and pathogenic lifestyle of Synchytrium endobioticum.</title>
        <authorList>
            <person name="van de Vossenberg B.T.L.H."/>
            <person name="Warris S."/>
            <person name="Nguyen H.D.T."/>
            <person name="van Gent-Pelzer M.P.E."/>
            <person name="Joly D.L."/>
            <person name="van de Geest H.C."/>
            <person name="Bonants P.J.M."/>
            <person name="Smith D.S."/>
            <person name="Levesque C.A."/>
            <person name="van der Lee T.A.J."/>
        </authorList>
    </citation>
    <scope>NUCLEOTIDE SEQUENCE [LARGE SCALE GENOMIC DNA]</scope>
    <source>
        <strain evidence="2 3">LEV6574</strain>
    </source>
</reference>
<keyword evidence="1" id="KW-0732">Signal</keyword>
<feature type="chain" id="PRO_5021338829" evidence="1">
    <location>
        <begin position="19"/>
        <end position="173"/>
    </location>
</feature>
<protein>
    <submittedName>
        <fullName evidence="2">Uncharacterized protein</fullName>
    </submittedName>
</protein>
<dbReference type="EMBL" id="QEAM01000552">
    <property type="protein sequence ID" value="TPX38874.1"/>
    <property type="molecule type" value="Genomic_DNA"/>
</dbReference>
<accession>A0A507CKP6</accession>
<evidence type="ECO:0000256" key="1">
    <source>
        <dbReference type="SAM" id="SignalP"/>
    </source>
</evidence>